<dbReference type="PANTHER" id="PTHR33295:SF7">
    <property type="entry name" value="ATPASE"/>
    <property type="match status" value="1"/>
</dbReference>
<dbReference type="Pfam" id="PF13635">
    <property type="entry name" value="DUF4143"/>
    <property type="match status" value="1"/>
</dbReference>
<dbReference type="AlphaFoldDB" id="A0A7X9FTQ2"/>
<evidence type="ECO:0000259" key="2">
    <source>
        <dbReference type="Pfam" id="PF13635"/>
    </source>
</evidence>
<evidence type="ECO:0000313" key="4">
    <source>
        <dbReference type="Proteomes" id="UP000524246"/>
    </source>
</evidence>
<dbReference type="Proteomes" id="UP000524246">
    <property type="component" value="Unassembled WGS sequence"/>
</dbReference>
<accession>A0A7X9FTQ2</accession>
<dbReference type="Gene3D" id="3.40.50.300">
    <property type="entry name" value="P-loop containing nucleotide triphosphate hydrolases"/>
    <property type="match status" value="1"/>
</dbReference>
<evidence type="ECO:0000313" key="3">
    <source>
        <dbReference type="EMBL" id="NMC64012.1"/>
    </source>
</evidence>
<reference evidence="3 4" key="1">
    <citation type="journal article" date="2020" name="Biotechnol. Biofuels">
        <title>New insights from the biogas microbiome by comprehensive genome-resolved metagenomics of nearly 1600 species originating from multiple anaerobic digesters.</title>
        <authorList>
            <person name="Campanaro S."/>
            <person name="Treu L."/>
            <person name="Rodriguez-R L.M."/>
            <person name="Kovalovszki A."/>
            <person name="Ziels R.M."/>
            <person name="Maus I."/>
            <person name="Zhu X."/>
            <person name="Kougias P.G."/>
            <person name="Basile A."/>
            <person name="Luo G."/>
            <person name="Schluter A."/>
            <person name="Konstantinidis K.T."/>
            <person name="Angelidaki I."/>
        </authorList>
    </citation>
    <scope>NUCLEOTIDE SEQUENCE [LARGE SCALE GENOMIC DNA]</scope>
    <source>
        <strain evidence="3">AS27yjCOA_65</strain>
    </source>
</reference>
<protein>
    <submittedName>
        <fullName evidence="3">AAA family ATPase</fullName>
    </submittedName>
</protein>
<dbReference type="SUPFAM" id="SSF52540">
    <property type="entry name" value="P-loop containing nucleoside triphosphate hydrolases"/>
    <property type="match status" value="1"/>
</dbReference>
<proteinExistence type="predicted"/>
<gene>
    <name evidence="3" type="ORF">GYA55_12685</name>
</gene>
<dbReference type="InterPro" id="IPR027417">
    <property type="entry name" value="P-loop_NTPase"/>
</dbReference>
<dbReference type="PANTHER" id="PTHR33295">
    <property type="entry name" value="ATPASE"/>
    <property type="match status" value="1"/>
</dbReference>
<sequence>MNSNYINRLQAKNLSEMLRRPQLREVILVEGARQVGKTTLVEQVLASFKQVTKINLEEDLFLCKRIDDSLSFDEFAMLLRDRYNFDPNLGNPILFIDEAQESEKLGAYVRFMKEKWASARVVLSGSSMTRLFRDTQRIPVGRTVSVHITPFTFPEFLEAGGKKGVLQLIDEFKETLNAAAFSPTIHKDLLDLLDLYLDIGGLPSVVMTFFHGENAKQLRSAILYSQENDFVRKTSIADRHLFRAGLKGIANYIGFPSKNSHVHEKQHIAENIISLETAWHLIYEIEQHGMNSSSRFYPKRYLYDIGIAQEVRDMPFPRLSLSSTKNPTLRTQLGGLFENILLIQLVAHKMSPFQISGWKKDPKEQKEVDFVWRNDQHVIPIECKASAKVTKRSFNSLKNYLNLTDSHFGILLSAAPFSIYQEDGLTFANLPLYLANGQAIESLAAKYSHEC</sequence>
<dbReference type="EMBL" id="JAAZON010000581">
    <property type="protein sequence ID" value="NMC64012.1"/>
    <property type="molecule type" value="Genomic_DNA"/>
</dbReference>
<evidence type="ECO:0000259" key="1">
    <source>
        <dbReference type="Pfam" id="PF13173"/>
    </source>
</evidence>
<feature type="domain" description="AAA" evidence="1">
    <location>
        <begin position="24"/>
        <end position="157"/>
    </location>
</feature>
<dbReference type="InterPro" id="IPR025420">
    <property type="entry name" value="DUF4143"/>
</dbReference>
<organism evidence="3 4">
    <name type="scientific">SAR324 cluster bacterium</name>
    <dbReference type="NCBI Taxonomy" id="2024889"/>
    <lineage>
        <taxon>Bacteria</taxon>
        <taxon>Deltaproteobacteria</taxon>
        <taxon>SAR324 cluster</taxon>
    </lineage>
</organism>
<feature type="domain" description="DUF4143" evidence="2">
    <location>
        <begin position="228"/>
        <end position="386"/>
    </location>
</feature>
<dbReference type="InterPro" id="IPR041682">
    <property type="entry name" value="AAA_14"/>
</dbReference>
<dbReference type="Pfam" id="PF13173">
    <property type="entry name" value="AAA_14"/>
    <property type="match status" value="1"/>
</dbReference>
<comment type="caution">
    <text evidence="3">The sequence shown here is derived from an EMBL/GenBank/DDBJ whole genome shotgun (WGS) entry which is preliminary data.</text>
</comment>
<name>A0A7X9FTQ2_9DELT</name>